<reference evidence="2" key="1">
    <citation type="submission" date="2015-03" db="EMBL/GenBank/DDBJ databases">
        <title>Draft genome sequence of Mizugakiibacter sediminis skMP5.</title>
        <authorList>
            <person name="Watanabe T."/>
            <person name="Kojima H."/>
            <person name="Fukui M."/>
        </authorList>
    </citation>
    <scope>NUCLEOTIDE SEQUENCE</scope>
    <source>
        <strain evidence="2">SkMP5</strain>
    </source>
</reference>
<dbReference type="OrthoDB" id="5180013at2"/>
<dbReference type="Proteomes" id="UP000253740">
    <property type="component" value="Unassembled WGS sequence"/>
</dbReference>
<evidence type="ECO:0000313" key="2">
    <source>
        <dbReference type="EMBL" id="GAN45215.1"/>
    </source>
</evidence>
<evidence type="ECO:0000313" key="4">
    <source>
        <dbReference type="Proteomes" id="UP000253740"/>
    </source>
</evidence>
<dbReference type="RefSeq" id="WP_082306554.1">
    <property type="nucleotide sequence ID" value="NZ_DF970194.1"/>
</dbReference>
<organism evidence="3">
    <name type="scientific">Mizugakiibacter sediminis</name>
    <dbReference type="NCBI Taxonomy" id="1475481"/>
    <lineage>
        <taxon>Bacteria</taxon>
        <taxon>Pseudomonadati</taxon>
        <taxon>Pseudomonadota</taxon>
        <taxon>Gammaproteobacteria</taxon>
        <taxon>Lysobacterales</taxon>
        <taxon>Rhodanobacteraceae</taxon>
        <taxon>Mizugakiibacter</taxon>
    </lineage>
</organism>
<reference evidence="3" key="2">
    <citation type="submission" date="2015-08" db="EMBL/GenBank/DDBJ databases">
        <title>Complete DNA Sequence of Pseudomonas syringae pv. actinidiae, the Causal Agent of Kiwifruit Canker Disease.</title>
        <authorList>
            <person name="Rikkerink E.H.A."/>
            <person name="Fineran P.C."/>
        </authorList>
    </citation>
    <scope>NUCLEOTIDE SEQUENCE</scope>
    <source>
        <strain evidence="3">SkMP5</strain>
    </source>
</reference>
<proteinExistence type="predicted"/>
<sequence length="359" mass="39863">MAKGAAAKKAHSASKKGKRKGKAPTPERASYPRHSLDRVLRIPRAIIDQNAGRDCSEQDAAGFVGIGYGGPFRLEISSAIKFGLLDRPTTGRIAVTELARRAIRPQSPGDDTKALQEAVLKAPQVAEVYEHYRGENLPDRNFFENALEDKFGIPRDKIPDFISVFEQSLEVAKLVQRVDDRARIIDVTESVPGSDEQQRLRRISKDVKVASGDSCFVMMPFVEPIGAYYEKIYAPAIRKAGLEPVRADTEIFGTGKIIDQIWSGINAARVLVAELTTRNPNVFYELGLAHALQKPVVLVAGTEDDVPFDLRHIRVIYYDMRDPFWGQKLLDKVSENILSALKNPEEAILPRGLSQRGSE</sequence>
<feature type="compositionally biased region" description="Basic residues" evidence="1">
    <location>
        <begin position="1"/>
        <end position="22"/>
    </location>
</feature>
<feature type="region of interest" description="Disordered" evidence="1">
    <location>
        <begin position="1"/>
        <end position="35"/>
    </location>
</feature>
<name>A0A0K8QP40_9GAMM</name>
<evidence type="ECO:0000256" key="1">
    <source>
        <dbReference type="SAM" id="MobiDB-lite"/>
    </source>
</evidence>
<dbReference type="EMBL" id="DF970194">
    <property type="protein sequence ID" value="GAP66182.1"/>
    <property type="molecule type" value="Genomic_DNA"/>
</dbReference>
<evidence type="ECO:0000313" key="3">
    <source>
        <dbReference type="EMBL" id="GAP66182.1"/>
    </source>
</evidence>
<dbReference type="STRING" id="1475481.GCA_000953855_01514"/>
<keyword evidence="4" id="KW-1185">Reference proteome</keyword>
<dbReference type="SUPFAM" id="SSF52309">
    <property type="entry name" value="N-(deoxy)ribosyltransferase-like"/>
    <property type="match status" value="1"/>
</dbReference>
<dbReference type="AlphaFoldDB" id="A0A0K8QP40"/>
<dbReference type="EMBL" id="DF952379">
    <property type="protein sequence ID" value="GAN45215.1"/>
    <property type="molecule type" value="Genomic_DNA"/>
</dbReference>
<gene>
    <name evidence="2" type="ORF">MBSD_1760</name>
    <name evidence="3" type="ORF">MBSD_n1485</name>
</gene>
<accession>A0A0K8QP40</accession>
<protein>
    <submittedName>
        <fullName evidence="3">Uncharacterized protein</fullName>
    </submittedName>
</protein>
<dbReference type="Gene3D" id="3.40.50.450">
    <property type="match status" value="1"/>
</dbReference>
<dbReference type="HOGENOM" id="CLU_771205_0_0_6"/>